<evidence type="ECO:0000313" key="3">
    <source>
        <dbReference type="EMBL" id="KAK5992003.1"/>
    </source>
</evidence>
<protein>
    <submittedName>
        <fullName evidence="3">Esterase alnB-like protein</fullName>
    </submittedName>
</protein>
<dbReference type="Gene3D" id="3.40.50.1820">
    <property type="entry name" value="alpha/beta hydrolase"/>
    <property type="match status" value="1"/>
</dbReference>
<comment type="caution">
    <text evidence="3">The sequence shown here is derived from an EMBL/GenBank/DDBJ whole genome shotgun (WGS) entry which is preliminary data.</text>
</comment>
<dbReference type="InterPro" id="IPR050593">
    <property type="entry name" value="LovG"/>
</dbReference>
<reference evidence="3 4" key="1">
    <citation type="submission" date="2024-01" db="EMBL/GenBank/DDBJ databases">
        <title>Complete genome of Cladobotryum mycophilum ATHUM6906.</title>
        <authorList>
            <person name="Christinaki A.C."/>
            <person name="Myridakis A.I."/>
            <person name="Kouvelis V.N."/>
        </authorList>
    </citation>
    <scope>NUCLEOTIDE SEQUENCE [LARGE SCALE GENOMIC DNA]</scope>
    <source>
        <strain evidence="3 4">ATHUM6906</strain>
    </source>
</reference>
<gene>
    <name evidence="3" type="ORF">PT974_05399</name>
</gene>
<keyword evidence="1" id="KW-0378">Hydrolase</keyword>
<dbReference type="PANTHER" id="PTHR48070">
    <property type="entry name" value="ESTERASE OVCA2"/>
    <property type="match status" value="1"/>
</dbReference>
<proteinExistence type="predicted"/>
<dbReference type="Proteomes" id="UP001338125">
    <property type="component" value="Unassembled WGS sequence"/>
</dbReference>
<sequence>MSNIRVLCLHGMGANAQIFRQQTAAFRSLLPPTYQFTFLDGIEACTPPADLAGFHSGPYLCWYRSPTVSKVARAQDHILSFIKNNGPFDVVMGFSQGASLAASLIIHDQIENPGQPSLFKAAIFLCAPLPFSRCLTQGIDTRKSFGLALLDVVDGRPTEIPTHLIPKDAYFLQADEQADCSEEFCKLHASCSISKPNISSGVYYQMFHSTVDGVKINIPTTHVYGRSDPWKPHSMDLIDLCSREKALIYQHDGGHEIPRDEGEGICDIIESTVIRSLISV</sequence>
<dbReference type="InterPro" id="IPR005645">
    <property type="entry name" value="FSH-like_dom"/>
</dbReference>
<name>A0ABR0SIM0_9HYPO</name>
<dbReference type="PANTHER" id="PTHR48070:SF7">
    <property type="entry name" value="SERINE HYDROLASE FSH DOMAIN-CONTAINING PROTEIN-RELATED"/>
    <property type="match status" value="1"/>
</dbReference>
<evidence type="ECO:0000256" key="1">
    <source>
        <dbReference type="ARBA" id="ARBA00022801"/>
    </source>
</evidence>
<feature type="domain" description="Serine hydrolase" evidence="2">
    <location>
        <begin position="3"/>
        <end position="260"/>
    </location>
</feature>
<organism evidence="3 4">
    <name type="scientific">Cladobotryum mycophilum</name>
    <dbReference type="NCBI Taxonomy" id="491253"/>
    <lineage>
        <taxon>Eukaryota</taxon>
        <taxon>Fungi</taxon>
        <taxon>Dikarya</taxon>
        <taxon>Ascomycota</taxon>
        <taxon>Pezizomycotina</taxon>
        <taxon>Sordariomycetes</taxon>
        <taxon>Hypocreomycetidae</taxon>
        <taxon>Hypocreales</taxon>
        <taxon>Hypocreaceae</taxon>
        <taxon>Cladobotryum</taxon>
    </lineage>
</organism>
<evidence type="ECO:0000259" key="2">
    <source>
        <dbReference type="Pfam" id="PF03959"/>
    </source>
</evidence>
<keyword evidence="4" id="KW-1185">Reference proteome</keyword>
<dbReference type="SUPFAM" id="SSF53474">
    <property type="entry name" value="alpha/beta-Hydrolases"/>
    <property type="match status" value="1"/>
</dbReference>
<evidence type="ECO:0000313" key="4">
    <source>
        <dbReference type="Proteomes" id="UP001338125"/>
    </source>
</evidence>
<dbReference type="Pfam" id="PF03959">
    <property type="entry name" value="FSH1"/>
    <property type="match status" value="1"/>
</dbReference>
<dbReference type="InterPro" id="IPR029058">
    <property type="entry name" value="AB_hydrolase_fold"/>
</dbReference>
<dbReference type="EMBL" id="JAVFKD010000012">
    <property type="protein sequence ID" value="KAK5992003.1"/>
    <property type="molecule type" value="Genomic_DNA"/>
</dbReference>
<accession>A0ABR0SIM0</accession>